<keyword evidence="6" id="KW-0067">ATP-binding</keyword>
<reference evidence="16" key="2">
    <citation type="submission" date="2020-09" db="EMBL/GenBank/DDBJ databases">
        <authorList>
            <person name="Sun Q."/>
            <person name="Ohkuma M."/>
        </authorList>
    </citation>
    <scope>NUCLEOTIDE SEQUENCE</scope>
    <source>
        <strain evidence="16">JCM 3090</strain>
    </source>
</reference>
<keyword evidence="2" id="KW-0479">Metal-binding</keyword>
<organism evidence="16 17">
    <name type="scientific">Pilimelia anulata</name>
    <dbReference type="NCBI Taxonomy" id="53371"/>
    <lineage>
        <taxon>Bacteria</taxon>
        <taxon>Bacillati</taxon>
        <taxon>Actinomycetota</taxon>
        <taxon>Actinomycetes</taxon>
        <taxon>Micromonosporales</taxon>
        <taxon>Micromonosporaceae</taxon>
        <taxon>Pilimelia</taxon>
    </lineage>
</organism>
<dbReference type="InterPro" id="IPR004589">
    <property type="entry name" value="DNA_helicase_ATP-dep_RecQ"/>
</dbReference>
<keyword evidence="4" id="KW-0378">Hydrolase</keyword>
<evidence type="ECO:0000313" key="17">
    <source>
        <dbReference type="Proteomes" id="UP000649739"/>
    </source>
</evidence>
<accession>A0A8J3FDI9</accession>
<reference evidence="16" key="1">
    <citation type="journal article" date="2014" name="Int. J. Syst. Evol. Microbiol.">
        <title>Complete genome sequence of Corynebacterium casei LMG S-19264T (=DSM 44701T), isolated from a smear-ripened cheese.</title>
        <authorList>
            <consortium name="US DOE Joint Genome Institute (JGI-PGF)"/>
            <person name="Walter F."/>
            <person name="Albersmeier A."/>
            <person name="Kalinowski J."/>
            <person name="Ruckert C."/>
        </authorList>
    </citation>
    <scope>NUCLEOTIDE SEQUENCE</scope>
    <source>
        <strain evidence="16">JCM 3090</strain>
    </source>
</reference>
<keyword evidence="3" id="KW-0547">Nucleotide-binding</keyword>
<dbReference type="GO" id="GO:0005524">
    <property type="term" value="F:ATP binding"/>
    <property type="evidence" value="ECO:0007669"/>
    <property type="project" value="UniProtKB-KW"/>
</dbReference>
<evidence type="ECO:0000256" key="7">
    <source>
        <dbReference type="ARBA" id="ARBA00023125"/>
    </source>
</evidence>
<evidence type="ECO:0000256" key="12">
    <source>
        <dbReference type="ARBA" id="ARBA00044550"/>
    </source>
</evidence>
<dbReference type="Proteomes" id="UP000649739">
    <property type="component" value="Unassembled WGS sequence"/>
</dbReference>
<dbReference type="GO" id="GO:0016787">
    <property type="term" value="F:hydrolase activity"/>
    <property type="evidence" value="ECO:0007669"/>
    <property type="project" value="UniProtKB-KW"/>
</dbReference>
<dbReference type="GO" id="GO:0003677">
    <property type="term" value="F:DNA binding"/>
    <property type="evidence" value="ECO:0007669"/>
    <property type="project" value="UniProtKB-KW"/>
</dbReference>
<evidence type="ECO:0000256" key="3">
    <source>
        <dbReference type="ARBA" id="ARBA00022741"/>
    </source>
</evidence>
<dbReference type="PANTHER" id="PTHR13710:SF105">
    <property type="entry name" value="ATP-DEPENDENT DNA HELICASE Q1"/>
    <property type="match status" value="1"/>
</dbReference>
<keyword evidence="17" id="KW-1185">Reference proteome</keyword>
<dbReference type="GO" id="GO:0043138">
    <property type="term" value="F:3'-5' DNA helicase activity"/>
    <property type="evidence" value="ECO:0007669"/>
    <property type="project" value="UniProtKB-EC"/>
</dbReference>
<dbReference type="InterPro" id="IPR027417">
    <property type="entry name" value="P-loop_NTPase"/>
</dbReference>
<evidence type="ECO:0000256" key="8">
    <source>
        <dbReference type="ARBA" id="ARBA00023235"/>
    </source>
</evidence>
<dbReference type="EMBL" id="BMQB01000009">
    <property type="protein sequence ID" value="GGK04542.1"/>
    <property type="molecule type" value="Genomic_DNA"/>
</dbReference>
<dbReference type="GO" id="GO:0030894">
    <property type="term" value="C:replisome"/>
    <property type="evidence" value="ECO:0007669"/>
    <property type="project" value="TreeGrafter"/>
</dbReference>
<evidence type="ECO:0000259" key="15">
    <source>
        <dbReference type="PROSITE" id="PS51194"/>
    </source>
</evidence>
<dbReference type="Pfam" id="PF00270">
    <property type="entry name" value="DEAD"/>
    <property type="match status" value="1"/>
</dbReference>
<dbReference type="PROSITE" id="PS51192">
    <property type="entry name" value="HELICASE_ATP_BIND_1"/>
    <property type="match status" value="1"/>
</dbReference>
<dbReference type="InterPro" id="IPR014001">
    <property type="entry name" value="Helicase_ATP-bd"/>
</dbReference>
<gene>
    <name evidence="16" type="primary">recQ</name>
    <name evidence="16" type="ORF">GCM10010123_38110</name>
</gene>
<evidence type="ECO:0000256" key="1">
    <source>
        <dbReference type="ARBA" id="ARBA00005446"/>
    </source>
</evidence>
<dbReference type="GO" id="GO:0006310">
    <property type="term" value="P:DNA recombination"/>
    <property type="evidence" value="ECO:0007669"/>
    <property type="project" value="InterPro"/>
</dbReference>
<evidence type="ECO:0000256" key="10">
    <source>
        <dbReference type="ARBA" id="ARBA00034808"/>
    </source>
</evidence>
<protein>
    <recommendedName>
        <fullName evidence="11">ATP-dependent DNA helicase RecQ</fullName>
        <ecNumber evidence="10">5.6.2.4</ecNumber>
    </recommendedName>
    <alternativeName>
        <fullName evidence="12">DNA 3'-5' helicase RecQ</fullName>
    </alternativeName>
</protein>
<evidence type="ECO:0000313" key="16">
    <source>
        <dbReference type="EMBL" id="GGK04542.1"/>
    </source>
</evidence>
<name>A0A8J3FDI9_9ACTN</name>
<evidence type="ECO:0000256" key="4">
    <source>
        <dbReference type="ARBA" id="ARBA00022801"/>
    </source>
</evidence>
<dbReference type="Pfam" id="PF16124">
    <property type="entry name" value="RecQ_Zn_bind"/>
    <property type="match status" value="1"/>
</dbReference>
<dbReference type="GO" id="GO:0046872">
    <property type="term" value="F:metal ion binding"/>
    <property type="evidence" value="ECO:0007669"/>
    <property type="project" value="UniProtKB-KW"/>
</dbReference>
<dbReference type="SUPFAM" id="SSF52540">
    <property type="entry name" value="P-loop containing nucleoside triphosphate hydrolases"/>
    <property type="match status" value="1"/>
</dbReference>
<comment type="catalytic activity">
    <reaction evidence="9">
        <text>Couples ATP hydrolysis with the unwinding of duplex DNA by translocating in the 3'-5' direction.</text>
        <dbReference type="EC" id="5.6.2.4"/>
    </reaction>
</comment>
<keyword evidence="7" id="KW-0238">DNA-binding</keyword>
<dbReference type="InterPro" id="IPR032284">
    <property type="entry name" value="RecQ_Zn-bd"/>
</dbReference>
<dbReference type="GO" id="GO:0006281">
    <property type="term" value="P:DNA repair"/>
    <property type="evidence" value="ECO:0007669"/>
    <property type="project" value="TreeGrafter"/>
</dbReference>
<evidence type="ECO:0000256" key="9">
    <source>
        <dbReference type="ARBA" id="ARBA00034617"/>
    </source>
</evidence>
<dbReference type="SMART" id="SM00487">
    <property type="entry name" value="DEXDc"/>
    <property type="match status" value="1"/>
</dbReference>
<comment type="similarity">
    <text evidence="1">Belongs to the helicase family. RecQ subfamily.</text>
</comment>
<evidence type="ECO:0000256" key="11">
    <source>
        <dbReference type="ARBA" id="ARBA00044535"/>
    </source>
</evidence>
<keyword evidence="8" id="KW-0413">Isomerase</keyword>
<evidence type="ECO:0000256" key="5">
    <source>
        <dbReference type="ARBA" id="ARBA00022806"/>
    </source>
</evidence>
<feature type="compositionally biased region" description="Low complexity" evidence="13">
    <location>
        <begin position="19"/>
        <end position="30"/>
    </location>
</feature>
<evidence type="ECO:0000256" key="13">
    <source>
        <dbReference type="SAM" id="MobiDB-lite"/>
    </source>
</evidence>
<feature type="region of interest" description="Disordered" evidence="13">
    <location>
        <begin position="1"/>
        <end position="30"/>
    </location>
</feature>
<dbReference type="RefSeq" id="WP_189171553.1">
    <property type="nucleotide sequence ID" value="NZ_BMQB01000009.1"/>
</dbReference>
<evidence type="ECO:0000256" key="2">
    <source>
        <dbReference type="ARBA" id="ARBA00022723"/>
    </source>
</evidence>
<dbReference type="GO" id="GO:0009378">
    <property type="term" value="F:four-way junction helicase activity"/>
    <property type="evidence" value="ECO:0007669"/>
    <property type="project" value="TreeGrafter"/>
</dbReference>
<dbReference type="NCBIfam" id="TIGR00614">
    <property type="entry name" value="recQ_fam"/>
    <property type="match status" value="1"/>
</dbReference>
<dbReference type="CDD" id="cd17920">
    <property type="entry name" value="DEXHc_RecQ"/>
    <property type="match status" value="1"/>
</dbReference>
<dbReference type="AlphaFoldDB" id="A0A8J3FDI9"/>
<evidence type="ECO:0000259" key="14">
    <source>
        <dbReference type="PROSITE" id="PS51192"/>
    </source>
</evidence>
<dbReference type="Pfam" id="PF00271">
    <property type="entry name" value="Helicase_C"/>
    <property type="match status" value="1"/>
</dbReference>
<dbReference type="InterPro" id="IPR001650">
    <property type="entry name" value="Helicase_C-like"/>
</dbReference>
<dbReference type="GO" id="GO:0005737">
    <property type="term" value="C:cytoplasm"/>
    <property type="evidence" value="ECO:0007669"/>
    <property type="project" value="TreeGrafter"/>
</dbReference>
<keyword evidence="5 16" id="KW-0347">Helicase</keyword>
<feature type="domain" description="Helicase C-terminal" evidence="15">
    <location>
        <begin position="238"/>
        <end position="396"/>
    </location>
</feature>
<sequence length="571" mass="60438">MLQPADAAARRPHRRSAAHRVPAPRTAAGGSAALRRAAREVFGWPELRPAQLTAMRAVRAGRDVLVVMPTGAGKSAIYQVPTALAAGPTVVVSPLLALQHDQVSALAATGAPRAAVVNSGQGEAANAAALAAVADGTAGFLFLTPEQLGRGEVVRALAAARPGLVVIDEAHCVSTWGHDFRPDYRALGAVIERLGRPPTLALTATASAPVREDIVAALGLRDPVQVVSGFDRPNLRLIVRQYVQDADKRAAVAEYVRAEPPPGIVYAATRRATEQYAAEIAAGGLRAAAYHAGLPAGVRRETHSAFLRGDLDVVVATTAFGMGIDKPDVRFVIHADVPESLDAYYQEIGRAGRDGAPADAVLCYRPEDLGLRRFFASRRVDPAALRAVAGAVRAAGRITGRALRERVDLGPGKAGRLVNLLVEAAAVVRGKRGALHWVDAGTDVGTAVEAALAAAERRELLERSRVEMMRGYAETISCRRRFLLGYFGEQRAQRCGTCDTCLTGLAARTEEAAEPMPHPYAVDGLVDHQQWGRGTVMRVEPDRITVLFASAGYKTLAVTALVEQSLLTPAA</sequence>
<comment type="caution">
    <text evidence="16">The sequence shown here is derived from an EMBL/GenBank/DDBJ whole genome shotgun (WGS) entry which is preliminary data.</text>
</comment>
<dbReference type="Gene3D" id="3.40.50.300">
    <property type="entry name" value="P-loop containing nucleotide triphosphate hydrolases"/>
    <property type="match status" value="2"/>
</dbReference>
<proteinExistence type="inferred from homology"/>
<dbReference type="SMART" id="SM00490">
    <property type="entry name" value="HELICc"/>
    <property type="match status" value="1"/>
</dbReference>
<dbReference type="GO" id="GO:0043590">
    <property type="term" value="C:bacterial nucleoid"/>
    <property type="evidence" value="ECO:0007669"/>
    <property type="project" value="TreeGrafter"/>
</dbReference>
<dbReference type="PROSITE" id="PS51194">
    <property type="entry name" value="HELICASE_CTER"/>
    <property type="match status" value="1"/>
</dbReference>
<feature type="domain" description="Helicase ATP-binding" evidence="14">
    <location>
        <begin position="55"/>
        <end position="224"/>
    </location>
</feature>
<dbReference type="InterPro" id="IPR011545">
    <property type="entry name" value="DEAD/DEAH_box_helicase_dom"/>
</dbReference>
<dbReference type="PANTHER" id="PTHR13710">
    <property type="entry name" value="DNA HELICASE RECQ FAMILY MEMBER"/>
    <property type="match status" value="1"/>
</dbReference>
<dbReference type="EC" id="5.6.2.4" evidence="10"/>
<evidence type="ECO:0000256" key="6">
    <source>
        <dbReference type="ARBA" id="ARBA00022840"/>
    </source>
</evidence>